<feature type="compositionally biased region" description="Pro residues" evidence="1">
    <location>
        <begin position="33"/>
        <end position="49"/>
    </location>
</feature>
<dbReference type="VEuPathDB" id="FungiDB:SI65_03433"/>
<reference evidence="2 3" key="1">
    <citation type="journal article" date="2016" name="BMC Genomics">
        <title>Comparative genomic and transcriptomic analyses of the Fuzhuan brick tea-fermentation fungus Aspergillus cristatus.</title>
        <authorList>
            <person name="Ge Y."/>
            <person name="Wang Y."/>
            <person name="Liu Y."/>
            <person name="Tan Y."/>
            <person name="Ren X."/>
            <person name="Zhang X."/>
            <person name="Hyde K.D."/>
            <person name="Liu Y."/>
            <person name="Liu Z."/>
        </authorList>
    </citation>
    <scope>NUCLEOTIDE SEQUENCE [LARGE SCALE GENOMIC DNA]</scope>
    <source>
        <strain evidence="2 3">GZAAS20.1005</strain>
    </source>
</reference>
<dbReference type="OrthoDB" id="4497018at2759"/>
<sequence>MGLWNDGVFGLQKADMVSVAKKQDEATEAPVSAPAPPAHPPLPSVPPPKQDSNGSKPSQDPNLANPRLLVNRSCIYERRLPGDAYITAHVQRLQHGYYSCPAVSDKDFEHVDFLAVNFVFHSPNTLDHRFMSATIRASVHGNRKMSTPGQIQPRFLMHAPHLIYGAVSPETLQWNFGLAGSLGVSEFPVSASISPSGGVLGRYRRYEMMRIQGSARTLKSPHGRQYDIESGEIVWSLEENSLQRSGLPREFTFAMLIHKPRAESRIHFSLDIDPVIQSWYGSYPKCWLSLSRYQPVQRRPVDFRREIGQRFETGSSSKEKRFNFATLESSFDDYINMPGRRFTTGTNPDDNLFRDDNEFNPDVVKGFSAIESCGKAAPRKPANNPINTAPIPNDAPAANLNVRVLLDTASSSTTKRHRRMSNPEKDMRRIEPLRRTRSGDTTYQYQSKMLALEQADNS</sequence>
<gene>
    <name evidence="2" type="ORF">SI65_03433</name>
</gene>
<feature type="compositionally biased region" description="Polar residues" evidence="1">
    <location>
        <begin position="50"/>
        <end position="62"/>
    </location>
</feature>
<dbReference type="Proteomes" id="UP000094569">
    <property type="component" value="Unassembled WGS sequence"/>
</dbReference>
<keyword evidence="3" id="KW-1185">Reference proteome</keyword>
<accession>A0A1E3BHD5</accession>
<evidence type="ECO:0000313" key="3">
    <source>
        <dbReference type="Proteomes" id="UP000094569"/>
    </source>
</evidence>
<protein>
    <submittedName>
        <fullName evidence="2">Uncharacterized protein</fullName>
    </submittedName>
</protein>
<organism evidence="2 3">
    <name type="scientific">Aspergillus cristatus</name>
    <name type="common">Chinese Fuzhuan brick tea-fermentation fungus</name>
    <name type="synonym">Eurotium cristatum</name>
    <dbReference type="NCBI Taxonomy" id="573508"/>
    <lineage>
        <taxon>Eukaryota</taxon>
        <taxon>Fungi</taxon>
        <taxon>Dikarya</taxon>
        <taxon>Ascomycota</taxon>
        <taxon>Pezizomycotina</taxon>
        <taxon>Eurotiomycetes</taxon>
        <taxon>Eurotiomycetidae</taxon>
        <taxon>Eurotiales</taxon>
        <taxon>Aspergillaceae</taxon>
        <taxon>Aspergillus</taxon>
        <taxon>Aspergillus subgen. Aspergillus</taxon>
    </lineage>
</organism>
<comment type="caution">
    <text evidence="2">The sequence shown here is derived from an EMBL/GenBank/DDBJ whole genome shotgun (WGS) entry which is preliminary data.</text>
</comment>
<feature type="region of interest" description="Disordered" evidence="1">
    <location>
        <begin position="20"/>
        <end position="65"/>
    </location>
</feature>
<feature type="region of interest" description="Disordered" evidence="1">
    <location>
        <begin position="411"/>
        <end position="442"/>
    </location>
</feature>
<name>A0A1E3BHD5_ASPCR</name>
<dbReference type="EMBL" id="JXNT01000003">
    <property type="protein sequence ID" value="ODM20380.1"/>
    <property type="molecule type" value="Genomic_DNA"/>
</dbReference>
<evidence type="ECO:0000256" key="1">
    <source>
        <dbReference type="SAM" id="MobiDB-lite"/>
    </source>
</evidence>
<feature type="compositionally biased region" description="Basic and acidic residues" evidence="1">
    <location>
        <begin position="421"/>
        <end position="438"/>
    </location>
</feature>
<evidence type="ECO:0000313" key="2">
    <source>
        <dbReference type="EMBL" id="ODM20380.1"/>
    </source>
</evidence>
<proteinExistence type="predicted"/>
<dbReference type="AlphaFoldDB" id="A0A1E3BHD5"/>